<evidence type="ECO:0000313" key="4">
    <source>
        <dbReference type="Proteomes" id="UP000199323"/>
    </source>
</evidence>
<feature type="transmembrane region" description="Helical" evidence="2">
    <location>
        <begin position="149"/>
        <end position="167"/>
    </location>
</feature>
<feature type="compositionally biased region" description="Acidic residues" evidence="1">
    <location>
        <begin position="1"/>
        <end position="14"/>
    </location>
</feature>
<keyword evidence="4" id="KW-1185">Reference proteome</keyword>
<dbReference type="AlphaFoldDB" id="A0A1I2GTS3"/>
<keyword evidence="2" id="KW-0812">Transmembrane</keyword>
<evidence type="ECO:0000256" key="1">
    <source>
        <dbReference type="SAM" id="MobiDB-lite"/>
    </source>
</evidence>
<dbReference type="Proteomes" id="UP000199323">
    <property type="component" value="Unassembled WGS sequence"/>
</dbReference>
<accession>A0A1I2GTS3</accession>
<keyword evidence="2" id="KW-1133">Transmembrane helix</keyword>
<feature type="region of interest" description="Disordered" evidence="1">
    <location>
        <begin position="1"/>
        <end position="107"/>
    </location>
</feature>
<organism evidence="3 4">
    <name type="scientific">Actinacidiphila alni</name>
    <dbReference type="NCBI Taxonomy" id="380248"/>
    <lineage>
        <taxon>Bacteria</taxon>
        <taxon>Bacillati</taxon>
        <taxon>Actinomycetota</taxon>
        <taxon>Actinomycetes</taxon>
        <taxon>Kitasatosporales</taxon>
        <taxon>Streptomycetaceae</taxon>
        <taxon>Actinacidiphila</taxon>
    </lineage>
</organism>
<name>A0A1I2GTS3_9ACTN</name>
<evidence type="ECO:0000256" key="2">
    <source>
        <dbReference type="SAM" id="Phobius"/>
    </source>
</evidence>
<keyword evidence="2" id="KW-0472">Membrane</keyword>
<reference evidence="3 4" key="1">
    <citation type="submission" date="2016-10" db="EMBL/GenBank/DDBJ databases">
        <authorList>
            <person name="de Groot N.N."/>
        </authorList>
    </citation>
    <scope>NUCLEOTIDE SEQUENCE [LARGE SCALE GENOMIC DNA]</scope>
    <source>
        <strain evidence="3 4">CGMCC 4.3510</strain>
    </source>
</reference>
<evidence type="ECO:0008006" key="5">
    <source>
        <dbReference type="Google" id="ProtNLM"/>
    </source>
</evidence>
<dbReference type="OrthoDB" id="3824493at2"/>
<dbReference type="RefSeq" id="WP_093714556.1">
    <property type="nucleotide sequence ID" value="NZ_FONG01000009.1"/>
</dbReference>
<evidence type="ECO:0000313" key="3">
    <source>
        <dbReference type="EMBL" id="SFF20862.1"/>
    </source>
</evidence>
<gene>
    <name evidence="3" type="ORF">SAMN05216251_109285</name>
</gene>
<dbReference type="EMBL" id="FONG01000009">
    <property type="protein sequence ID" value="SFF20862.1"/>
    <property type="molecule type" value="Genomic_DNA"/>
</dbReference>
<feature type="transmembrane region" description="Helical" evidence="2">
    <location>
        <begin position="173"/>
        <end position="192"/>
    </location>
</feature>
<dbReference type="STRING" id="380248.SAMN05216251_109285"/>
<proteinExistence type="predicted"/>
<feature type="compositionally biased region" description="Gly residues" evidence="1">
    <location>
        <begin position="61"/>
        <end position="71"/>
    </location>
</feature>
<protein>
    <recommendedName>
        <fullName evidence="5">DUF308 domain-containing protein</fullName>
    </recommendedName>
</protein>
<sequence length="211" mass="21808">MADREDEGTAPQEEEPARPPLDEEAAWAALVAGYDDEPEPGAAQVWPDSENVPEPRRGAGAAKGTGNGSGDGSADASGDGSGDPDADPGAEPDGKAVPRPPLPGSHRSIVIHPVIQGPRDFELADDDEDAHFVPPEPPPLPDADVTTKFAWIAVLGGPLLLIVFVLLQIELTWWAITVGVGGFLGGFGTLVARMRTGEDEDDDLPGGGAVV</sequence>